<evidence type="ECO:0000259" key="3">
    <source>
        <dbReference type="PROSITE" id="PS50157"/>
    </source>
</evidence>
<protein>
    <submittedName>
        <fullName evidence="4">Aprataxin</fullName>
    </submittedName>
</protein>
<dbReference type="GO" id="GO:1990165">
    <property type="term" value="F:single-strand break-containing DNA binding"/>
    <property type="evidence" value="ECO:0007669"/>
    <property type="project" value="TreeGrafter"/>
</dbReference>
<evidence type="ECO:0000313" key="5">
    <source>
        <dbReference type="Proteomes" id="UP000192578"/>
    </source>
</evidence>
<dbReference type="Pfam" id="PF16278">
    <property type="entry name" value="zf-C2HE"/>
    <property type="match status" value="1"/>
</dbReference>
<dbReference type="GO" id="GO:0003725">
    <property type="term" value="F:double-stranded RNA binding"/>
    <property type="evidence" value="ECO:0007669"/>
    <property type="project" value="TreeGrafter"/>
</dbReference>
<dbReference type="GO" id="GO:0003697">
    <property type="term" value="F:single-stranded DNA binding"/>
    <property type="evidence" value="ECO:0007669"/>
    <property type="project" value="TreeGrafter"/>
</dbReference>
<dbReference type="SUPFAM" id="SSF54197">
    <property type="entry name" value="HIT-like"/>
    <property type="match status" value="1"/>
</dbReference>
<dbReference type="PROSITE" id="PS00028">
    <property type="entry name" value="ZINC_FINGER_C2H2_1"/>
    <property type="match status" value="1"/>
</dbReference>
<dbReference type="Gene3D" id="3.30.428.10">
    <property type="entry name" value="HIT-like"/>
    <property type="match status" value="1"/>
</dbReference>
<feature type="domain" description="C2H2-type" evidence="3">
    <location>
        <begin position="162"/>
        <end position="189"/>
    </location>
</feature>
<comment type="caution">
    <text evidence="4">The sequence shown here is derived from an EMBL/GenBank/DDBJ whole genome shotgun (WGS) entry which is preliminary data.</text>
</comment>
<dbReference type="Proteomes" id="UP000192578">
    <property type="component" value="Unassembled WGS sequence"/>
</dbReference>
<evidence type="ECO:0000256" key="1">
    <source>
        <dbReference type="ARBA" id="ARBA00022801"/>
    </source>
</evidence>
<dbReference type="GO" id="GO:0030983">
    <property type="term" value="F:mismatched DNA binding"/>
    <property type="evidence" value="ECO:0007669"/>
    <property type="project" value="TreeGrafter"/>
</dbReference>
<keyword evidence="5" id="KW-1185">Reference proteome</keyword>
<keyword evidence="2" id="KW-0479">Metal-binding</keyword>
<dbReference type="InterPro" id="IPR036265">
    <property type="entry name" value="HIT-like_sf"/>
</dbReference>
<dbReference type="GO" id="GO:0033699">
    <property type="term" value="F:DNA 5'-adenosine monophosphate hydrolase activity"/>
    <property type="evidence" value="ECO:0007669"/>
    <property type="project" value="TreeGrafter"/>
</dbReference>
<dbReference type="InterPro" id="IPR013087">
    <property type="entry name" value="Znf_C2H2_type"/>
</dbReference>
<accession>A0A1W0WA88</accession>
<gene>
    <name evidence="4" type="ORF">BV898_13647</name>
</gene>
<evidence type="ECO:0000256" key="2">
    <source>
        <dbReference type="PROSITE-ProRule" id="PRU00042"/>
    </source>
</evidence>
<name>A0A1W0WA88_HYPEX</name>
<dbReference type="AlphaFoldDB" id="A0A1W0WA88"/>
<keyword evidence="1" id="KW-0378">Hydrolase</keyword>
<sequence length="200" mass="22872">MGDNPSWRKGLLRASERPEKQLYSDDLIVILADHAPKGRFHYLVLPKAPIDTVEDLTPSHIPLLRYMMAKSEKFIEREIRPKTRCDVLMGFHIVPTFIRLHLHLISNDFDAPGMKSTYAWGSFTTDFFMHPEKAISILESKGRIEIDPVEACEVRGDNSSILSCHGCKEKFSDLAELKSHIRIHDKDNIYNIKNETGPIS</sequence>
<keyword evidence="2" id="KW-0862">Zinc</keyword>
<dbReference type="GO" id="GO:0008270">
    <property type="term" value="F:zinc ion binding"/>
    <property type="evidence" value="ECO:0007669"/>
    <property type="project" value="UniProtKB-KW"/>
</dbReference>
<organism evidence="4 5">
    <name type="scientific">Hypsibius exemplaris</name>
    <name type="common">Freshwater tardigrade</name>
    <dbReference type="NCBI Taxonomy" id="2072580"/>
    <lineage>
        <taxon>Eukaryota</taxon>
        <taxon>Metazoa</taxon>
        <taxon>Ecdysozoa</taxon>
        <taxon>Tardigrada</taxon>
        <taxon>Eutardigrada</taxon>
        <taxon>Parachela</taxon>
        <taxon>Hypsibioidea</taxon>
        <taxon>Hypsibiidae</taxon>
        <taxon>Hypsibius</taxon>
    </lineage>
</organism>
<dbReference type="PANTHER" id="PTHR12486">
    <property type="entry name" value="APRATAXIN-RELATED"/>
    <property type="match status" value="1"/>
</dbReference>
<dbReference type="GO" id="GO:0005634">
    <property type="term" value="C:nucleus"/>
    <property type="evidence" value="ECO:0007669"/>
    <property type="project" value="TreeGrafter"/>
</dbReference>
<dbReference type="PROSITE" id="PS50157">
    <property type="entry name" value="ZINC_FINGER_C2H2_2"/>
    <property type="match status" value="1"/>
</dbReference>
<reference evidence="5" key="1">
    <citation type="submission" date="2017-01" db="EMBL/GenBank/DDBJ databases">
        <title>Comparative genomics of anhydrobiosis in the tardigrade Hypsibius dujardini.</title>
        <authorList>
            <person name="Yoshida Y."/>
            <person name="Koutsovoulos G."/>
            <person name="Laetsch D."/>
            <person name="Stevens L."/>
            <person name="Kumar S."/>
            <person name="Horikawa D."/>
            <person name="Ishino K."/>
            <person name="Komine S."/>
            <person name="Tomita M."/>
            <person name="Blaxter M."/>
            <person name="Arakawa K."/>
        </authorList>
    </citation>
    <scope>NUCLEOTIDE SEQUENCE [LARGE SCALE GENOMIC DNA]</scope>
    <source>
        <strain evidence="5">Z151</strain>
    </source>
</reference>
<dbReference type="Pfam" id="PF11969">
    <property type="entry name" value="DcpS_C"/>
    <property type="match status" value="1"/>
</dbReference>
<dbReference type="EMBL" id="MTYJ01000154">
    <property type="protein sequence ID" value="OQV12088.1"/>
    <property type="molecule type" value="Genomic_DNA"/>
</dbReference>
<dbReference type="GO" id="GO:0000012">
    <property type="term" value="P:single strand break repair"/>
    <property type="evidence" value="ECO:0007669"/>
    <property type="project" value="TreeGrafter"/>
</dbReference>
<proteinExistence type="predicted"/>
<evidence type="ECO:0000313" key="4">
    <source>
        <dbReference type="EMBL" id="OQV12088.1"/>
    </source>
</evidence>
<dbReference type="PANTHER" id="PTHR12486:SF4">
    <property type="entry name" value="APRATAXIN"/>
    <property type="match status" value="1"/>
</dbReference>
<dbReference type="OrthoDB" id="3512845at2759"/>
<dbReference type="InterPro" id="IPR032566">
    <property type="entry name" value="Znf-C2HE"/>
</dbReference>
<keyword evidence="2" id="KW-0863">Zinc-finger</keyword>